<evidence type="ECO:0000313" key="1">
    <source>
        <dbReference type="EMBL" id="TBN57285.1"/>
    </source>
</evidence>
<accession>A0A4Q9GRU8</accession>
<keyword evidence="2" id="KW-1185">Reference proteome</keyword>
<name>A0A4Q9GRU8_9MICO</name>
<dbReference type="RefSeq" id="WP_130981396.1">
    <property type="nucleotide sequence ID" value="NZ_SISG01000001.1"/>
</dbReference>
<dbReference type="Proteomes" id="UP000294194">
    <property type="component" value="Unassembled WGS sequence"/>
</dbReference>
<dbReference type="EMBL" id="SISG01000001">
    <property type="protein sequence ID" value="TBN57285.1"/>
    <property type="molecule type" value="Genomic_DNA"/>
</dbReference>
<organism evidence="1 2">
    <name type="scientific">Glaciihabitans arcticus</name>
    <dbReference type="NCBI Taxonomy" id="2668039"/>
    <lineage>
        <taxon>Bacteria</taxon>
        <taxon>Bacillati</taxon>
        <taxon>Actinomycetota</taxon>
        <taxon>Actinomycetes</taxon>
        <taxon>Micrococcales</taxon>
        <taxon>Microbacteriaceae</taxon>
        <taxon>Glaciihabitans</taxon>
    </lineage>
</organism>
<protein>
    <submittedName>
        <fullName evidence="1">Uncharacterized protein</fullName>
    </submittedName>
</protein>
<evidence type="ECO:0000313" key="2">
    <source>
        <dbReference type="Proteomes" id="UP000294194"/>
    </source>
</evidence>
<proteinExistence type="predicted"/>
<gene>
    <name evidence="1" type="ORF">EYE40_07665</name>
</gene>
<sequence>MSRREPLPPHLSGVPFAVSTAIELGLSRDSLRRSDLVSPFHGVRAPLEPMSTSEQLCRAYASRMHPNNAFSHWTAGELWGAPFPVGAVRGGIHVIARKPRRAPEGVGVIGHRADLADDDVVLLRGLPVCSAAVT</sequence>
<comment type="caution">
    <text evidence="1">The sequence shown here is derived from an EMBL/GenBank/DDBJ whole genome shotgun (WGS) entry which is preliminary data.</text>
</comment>
<reference evidence="2" key="1">
    <citation type="submission" date="2019-02" db="EMBL/GenBank/DDBJ databases">
        <title>Glaciihabitans arcticus sp. nov., a psychrotolerant bacterium isolated from polar soil.</title>
        <authorList>
            <person name="Dahal R.H."/>
        </authorList>
    </citation>
    <scope>NUCLEOTIDE SEQUENCE [LARGE SCALE GENOMIC DNA]</scope>
    <source>
        <strain evidence="2">RP-3-7</strain>
    </source>
</reference>
<dbReference type="AlphaFoldDB" id="A0A4Q9GRU8"/>